<proteinExistence type="predicted"/>
<dbReference type="AlphaFoldDB" id="X1NE62"/>
<name>X1NE62_9ZZZZ</name>
<protein>
    <submittedName>
        <fullName evidence="2">Uncharacterized protein</fullName>
    </submittedName>
</protein>
<gene>
    <name evidence="2" type="ORF">S06H3_48472</name>
</gene>
<keyword evidence="1" id="KW-0472">Membrane</keyword>
<keyword evidence="1" id="KW-0812">Transmembrane</keyword>
<evidence type="ECO:0000313" key="2">
    <source>
        <dbReference type="EMBL" id="GAI42332.1"/>
    </source>
</evidence>
<comment type="caution">
    <text evidence="2">The sequence shown here is derived from an EMBL/GenBank/DDBJ whole genome shotgun (WGS) entry which is preliminary data.</text>
</comment>
<feature type="transmembrane region" description="Helical" evidence="1">
    <location>
        <begin position="110"/>
        <end position="130"/>
    </location>
</feature>
<feature type="non-terminal residue" evidence="2">
    <location>
        <position position="1"/>
    </location>
</feature>
<reference evidence="2" key="1">
    <citation type="journal article" date="2014" name="Front. Microbiol.">
        <title>High frequency of phylogenetically diverse reductive dehalogenase-homologous genes in deep subseafloor sedimentary metagenomes.</title>
        <authorList>
            <person name="Kawai M."/>
            <person name="Futagami T."/>
            <person name="Toyoda A."/>
            <person name="Takaki Y."/>
            <person name="Nishi S."/>
            <person name="Hori S."/>
            <person name="Arai W."/>
            <person name="Tsubouchi T."/>
            <person name="Morono Y."/>
            <person name="Uchiyama I."/>
            <person name="Ito T."/>
            <person name="Fujiyama A."/>
            <person name="Inagaki F."/>
            <person name="Takami H."/>
        </authorList>
    </citation>
    <scope>NUCLEOTIDE SEQUENCE</scope>
    <source>
        <strain evidence="2">Expedition CK06-06</strain>
    </source>
</reference>
<organism evidence="2">
    <name type="scientific">marine sediment metagenome</name>
    <dbReference type="NCBI Taxonomy" id="412755"/>
    <lineage>
        <taxon>unclassified sequences</taxon>
        <taxon>metagenomes</taxon>
        <taxon>ecological metagenomes</taxon>
    </lineage>
</organism>
<evidence type="ECO:0000256" key="1">
    <source>
        <dbReference type="SAM" id="Phobius"/>
    </source>
</evidence>
<keyword evidence="1" id="KW-1133">Transmembrane helix</keyword>
<accession>X1NE62</accession>
<sequence length="157" mass="18533">RDGKGKIIYEEGKYRCENGHYFEKPIKIKSKGTTRIKKVIPKREEKEIEVCPSCQSHKFTEVEADDIQKIPKIERVINLKAIEEDMAFWGQQFRREAEERHKTKGFLEQYWPMILLGMTFIFYVILTYFFTQAISDTGMNIVDVYQQFLNTAQKPPG</sequence>
<dbReference type="EMBL" id="BARV01030522">
    <property type="protein sequence ID" value="GAI42332.1"/>
    <property type="molecule type" value="Genomic_DNA"/>
</dbReference>